<reference evidence="2" key="1">
    <citation type="submission" date="2021-08" db="EMBL/GenBank/DDBJ databases">
        <title>Chromosome-Level Trichoderma cornu-damae using Hi-C Data.</title>
        <authorList>
            <person name="Kim C.S."/>
        </authorList>
    </citation>
    <scope>NUCLEOTIDE SEQUENCE</scope>
    <source>
        <strain evidence="2">KA19-0412C</strain>
    </source>
</reference>
<gene>
    <name evidence="2" type="ORF">Trco_005089</name>
</gene>
<feature type="chain" id="PRO_5040278760" evidence="1">
    <location>
        <begin position="21"/>
        <end position="123"/>
    </location>
</feature>
<name>A0A9P8QGU3_9HYPO</name>
<dbReference type="OrthoDB" id="4925124at2759"/>
<keyword evidence="1" id="KW-0732">Signal</keyword>
<dbReference type="Proteomes" id="UP000827724">
    <property type="component" value="Unassembled WGS sequence"/>
</dbReference>
<dbReference type="EMBL" id="JAIWOZ010000004">
    <property type="protein sequence ID" value="KAH6605936.1"/>
    <property type="molecule type" value="Genomic_DNA"/>
</dbReference>
<keyword evidence="3" id="KW-1185">Reference proteome</keyword>
<proteinExistence type="predicted"/>
<dbReference type="AlphaFoldDB" id="A0A9P8QGU3"/>
<comment type="caution">
    <text evidence="2">The sequence shown here is derived from an EMBL/GenBank/DDBJ whole genome shotgun (WGS) entry which is preliminary data.</text>
</comment>
<evidence type="ECO:0000256" key="1">
    <source>
        <dbReference type="SAM" id="SignalP"/>
    </source>
</evidence>
<accession>A0A9P8QGU3</accession>
<organism evidence="2 3">
    <name type="scientific">Trichoderma cornu-damae</name>
    <dbReference type="NCBI Taxonomy" id="654480"/>
    <lineage>
        <taxon>Eukaryota</taxon>
        <taxon>Fungi</taxon>
        <taxon>Dikarya</taxon>
        <taxon>Ascomycota</taxon>
        <taxon>Pezizomycotina</taxon>
        <taxon>Sordariomycetes</taxon>
        <taxon>Hypocreomycetidae</taxon>
        <taxon>Hypocreales</taxon>
        <taxon>Hypocreaceae</taxon>
        <taxon>Trichoderma</taxon>
    </lineage>
</organism>
<evidence type="ECO:0000313" key="2">
    <source>
        <dbReference type="EMBL" id="KAH6605936.1"/>
    </source>
</evidence>
<feature type="signal peptide" evidence="1">
    <location>
        <begin position="1"/>
        <end position="20"/>
    </location>
</feature>
<sequence>MLVSQSAAALVLLLAQSATAHLRLPPFAGARRGSFGISDGLPYQSLGRGGEQQLLAGSTIEKTDIPPFKAGQFTLTPQDGSACATYGESQWTGTVDVTDSHRLFFWFFDSRNDIPRAIPSSSG</sequence>
<protein>
    <submittedName>
        <fullName evidence="2">Peptidase s10</fullName>
    </submittedName>
</protein>
<evidence type="ECO:0000313" key="3">
    <source>
        <dbReference type="Proteomes" id="UP000827724"/>
    </source>
</evidence>